<evidence type="ECO:0000313" key="1">
    <source>
        <dbReference type="EMBL" id="RCN59310.1"/>
    </source>
</evidence>
<sequence>MPARARGWRRILGVAVLGVLVAGAAHPVPPRPALFGVLLQTATRAMLTRALTHAHMTLAPHGRHRWYDLYEVNGVLKHASKLAVSYTRGGRFVKAVYTFPSFISTRHFREVMKMVTAKYGPPTHMSGQSSIGRARARWDLPHGFEIIVKRRWPNPTTYMVIENRVTLLRMKAEQRHVMAHSGAF</sequence>
<reference evidence="1 2" key="1">
    <citation type="submission" date="2018-02" db="EMBL/GenBank/DDBJ databases">
        <title>Insights into the biology of acidophilic members of the Acidiferrobacteraceae family derived from comparative genomic analyses.</title>
        <authorList>
            <person name="Issotta F."/>
            <person name="Thyssen C."/>
            <person name="Mena C."/>
            <person name="Moya A."/>
            <person name="Bellenberg S."/>
            <person name="Sproer C."/>
            <person name="Covarrubias P.C."/>
            <person name="Sand W."/>
            <person name="Quatrini R."/>
            <person name="Vera M."/>
        </authorList>
    </citation>
    <scope>NUCLEOTIDE SEQUENCE [LARGE SCALE GENOMIC DNA]</scope>
    <source>
        <strain evidence="2">m-1</strain>
    </source>
</reference>
<accession>A0A1C2G4D4</accession>
<dbReference type="Proteomes" id="UP000253250">
    <property type="component" value="Unassembled WGS sequence"/>
</dbReference>
<evidence type="ECO:0000313" key="2">
    <source>
        <dbReference type="Proteomes" id="UP000253250"/>
    </source>
</evidence>
<dbReference type="EMBL" id="PSYR01000001">
    <property type="protein sequence ID" value="RCN59310.1"/>
    <property type="molecule type" value="Genomic_DNA"/>
</dbReference>
<organism evidence="1 2">
    <name type="scientific">Acidiferrobacter thiooxydans</name>
    <dbReference type="NCBI Taxonomy" id="163359"/>
    <lineage>
        <taxon>Bacteria</taxon>
        <taxon>Pseudomonadati</taxon>
        <taxon>Pseudomonadota</taxon>
        <taxon>Gammaproteobacteria</taxon>
        <taxon>Acidiferrobacterales</taxon>
        <taxon>Acidiferrobacteraceae</taxon>
        <taxon>Acidiferrobacter</taxon>
    </lineage>
</organism>
<dbReference type="AlphaFoldDB" id="A0A1C2G4D4"/>
<protein>
    <submittedName>
        <fullName evidence="1">Uncharacterized protein</fullName>
    </submittedName>
</protein>
<gene>
    <name evidence="1" type="ORF">C4900_06305</name>
</gene>
<name>A0A1C2G4D4_9GAMM</name>
<proteinExistence type="predicted"/>
<comment type="caution">
    <text evidence="1">The sequence shown here is derived from an EMBL/GenBank/DDBJ whole genome shotgun (WGS) entry which is preliminary data.</text>
</comment>
<keyword evidence="2" id="KW-1185">Reference proteome</keyword>
<dbReference type="STRING" id="163359.A9R16_07565"/>